<feature type="compositionally biased region" description="Basic and acidic residues" evidence="1">
    <location>
        <begin position="81"/>
        <end position="97"/>
    </location>
</feature>
<dbReference type="EMBL" id="CADCUV010000175">
    <property type="protein sequence ID" value="CAA9435508.1"/>
    <property type="molecule type" value="Genomic_DNA"/>
</dbReference>
<protein>
    <submittedName>
        <fullName evidence="2">Uncharacterized protein</fullName>
    </submittedName>
</protein>
<accession>A0A6J4QBE0</accession>
<evidence type="ECO:0000313" key="2">
    <source>
        <dbReference type="EMBL" id="CAA9435508.1"/>
    </source>
</evidence>
<feature type="non-terminal residue" evidence="2">
    <location>
        <position position="144"/>
    </location>
</feature>
<organism evidence="2">
    <name type="scientific">uncultured Rubrobacteraceae bacterium</name>
    <dbReference type="NCBI Taxonomy" id="349277"/>
    <lineage>
        <taxon>Bacteria</taxon>
        <taxon>Bacillati</taxon>
        <taxon>Actinomycetota</taxon>
        <taxon>Rubrobacteria</taxon>
        <taxon>Rubrobacterales</taxon>
        <taxon>Rubrobacteraceae</taxon>
        <taxon>environmental samples</taxon>
    </lineage>
</organism>
<feature type="compositionally biased region" description="Basic and acidic residues" evidence="1">
    <location>
        <begin position="1"/>
        <end position="12"/>
    </location>
</feature>
<gene>
    <name evidence="2" type="ORF">AVDCRST_MAG22-3629</name>
</gene>
<name>A0A6J4QBE0_9ACTN</name>
<feature type="compositionally biased region" description="Basic residues" evidence="1">
    <location>
        <begin position="132"/>
        <end position="144"/>
    </location>
</feature>
<feature type="non-terminal residue" evidence="2">
    <location>
        <position position="1"/>
    </location>
</feature>
<proteinExistence type="predicted"/>
<feature type="region of interest" description="Disordered" evidence="1">
    <location>
        <begin position="1"/>
        <end position="144"/>
    </location>
</feature>
<dbReference type="AlphaFoldDB" id="A0A6J4QBE0"/>
<reference evidence="2" key="1">
    <citation type="submission" date="2020-02" db="EMBL/GenBank/DDBJ databases">
        <authorList>
            <person name="Meier V. D."/>
        </authorList>
    </citation>
    <scope>NUCLEOTIDE SEQUENCE</scope>
    <source>
        <strain evidence="2">AVDCRST_MAG22</strain>
    </source>
</reference>
<evidence type="ECO:0000256" key="1">
    <source>
        <dbReference type="SAM" id="MobiDB-lite"/>
    </source>
</evidence>
<feature type="compositionally biased region" description="Basic residues" evidence="1">
    <location>
        <begin position="70"/>
        <end position="80"/>
    </location>
</feature>
<sequence length="144" mass="15755">ETGALREVREERDAEDGVEGLPLSGPGVRGCRAGRQGRPGAGGVLGVPRPHLREPVIRQQRRIQRGEPHRARRGGRTRRGQVRERPEERPLRGRGAERLQGGAGARDQRHANVLYQRPGARRSAAAGDLRAGHRGGRKGGRGWL</sequence>